<evidence type="ECO:0000259" key="4">
    <source>
        <dbReference type="PROSITE" id="PS51144"/>
    </source>
</evidence>
<name>Q4SNC0_TETNG</name>
<dbReference type="SUPFAM" id="SSF51069">
    <property type="entry name" value="Carbonic anhydrase"/>
    <property type="match status" value="1"/>
</dbReference>
<sequence length="359" mass="39380">GQTEWSEHFPDCGGASQSPVDVATIQTRFDPGLTPLTPLGYDQHGHKPFTLHNNGHTGKPGSGGEGVPATALAGAAGTPRLLLLSPSAVVELPDWMGLSGLPWLFTAAQMHLHWGERGPEPGRQRTHRQRAECRCRETPSALASSPPQLHVVHYNSELYPNMSAATSQRDGLAVLGVLIVTGEETNPAFDHILNYLSRVRHADQTVYIPAFDIRSLLPRDLRRYYRYNGSLTTPPCHQGVTWTLFHERVQISKAQLLKMETTLYSSKVGDADMVLLQDNYRSTQPLNRRMVLASFPAESWKELSSGEVTAIVIGAMCGCVGLAVIVRFIVKTIRGKEPEKAKESKNDVALKATSEGEKK</sequence>
<reference evidence="5" key="1">
    <citation type="journal article" date="2004" name="Nature">
        <title>Genome duplication in the teleost fish Tetraodon nigroviridis reveals the early vertebrate proto-karyotype.</title>
        <authorList>
            <person name="Jaillon O."/>
            <person name="Aury J.-M."/>
            <person name="Brunet F."/>
            <person name="Petit J.-L."/>
            <person name="Stange-Thomann N."/>
            <person name="Mauceli E."/>
            <person name="Bouneau L."/>
            <person name="Fischer C."/>
            <person name="Ozouf-Costaz C."/>
            <person name="Bernot A."/>
            <person name="Nicaud S."/>
            <person name="Jaffe D."/>
            <person name="Fisher S."/>
            <person name="Lutfalla G."/>
            <person name="Dossat C."/>
            <person name="Segurens B."/>
            <person name="Dasilva C."/>
            <person name="Salanoubat M."/>
            <person name="Levy M."/>
            <person name="Boudet N."/>
            <person name="Castellano S."/>
            <person name="Anthouard V."/>
            <person name="Jubin C."/>
            <person name="Castelli V."/>
            <person name="Katinka M."/>
            <person name="Vacherie B."/>
            <person name="Biemont C."/>
            <person name="Skalli Z."/>
            <person name="Cattolico L."/>
            <person name="Poulain J."/>
            <person name="De Berardinis V."/>
            <person name="Cruaud C."/>
            <person name="Duprat S."/>
            <person name="Brottier P."/>
            <person name="Coutanceau J.-P."/>
            <person name="Gouzy J."/>
            <person name="Parra G."/>
            <person name="Lardier G."/>
            <person name="Chapple C."/>
            <person name="McKernan K.J."/>
            <person name="McEwan P."/>
            <person name="Bosak S."/>
            <person name="Kellis M."/>
            <person name="Volff J.-N."/>
            <person name="Guigo R."/>
            <person name="Zody M.C."/>
            <person name="Mesirov J."/>
            <person name="Lindblad-Toh K."/>
            <person name="Birren B."/>
            <person name="Nusbaum C."/>
            <person name="Kahn D."/>
            <person name="Robinson-Rechavi M."/>
            <person name="Laudet V."/>
            <person name="Schachter V."/>
            <person name="Quetier F."/>
            <person name="Saurin W."/>
            <person name="Scarpelli C."/>
            <person name="Wincker P."/>
            <person name="Lander E.S."/>
            <person name="Weissenbach J."/>
            <person name="Roest Crollius H."/>
        </authorList>
    </citation>
    <scope>NUCLEOTIDE SEQUENCE [LARGE SCALE GENOMIC DNA]</scope>
</reference>
<dbReference type="EMBL" id="CAAE01014543">
    <property type="protein sequence ID" value="CAF97862.1"/>
    <property type="molecule type" value="Genomic_DNA"/>
</dbReference>
<dbReference type="Gene3D" id="3.10.200.10">
    <property type="entry name" value="Alpha carbonic anhydrase"/>
    <property type="match status" value="1"/>
</dbReference>
<dbReference type="Pfam" id="PF00194">
    <property type="entry name" value="Carb_anhydrase"/>
    <property type="match status" value="2"/>
</dbReference>
<dbReference type="KEGG" id="tng:GSTEN00015358G001"/>
<dbReference type="GO" id="GO:0008270">
    <property type="term" value="F:zinc ion binding"/>
    <property type="evidence" value="ECO:0007669"/>
    <property type="project" value="InterPro"/>
</dbReference>
<dbReference type="InterPro" id="IPR023561">
    <property type="entry name" value="Carbonic_anhydrase_a-class"/>
</dbReference>
<evidence type="ECO:0000313" key="5">
    <source>
        <dbReference type="EMBL" id="CAF97862.1"/>
    </source>
</evidence>
<protein>
    <submittedName>
        <fullName evidence="5">Chromosome 8 SCAF14543, whole genome shotgun sequence</fullName>
    </submittedName>
</protein>
<dbReference type="GO" id="GO:0004089">
    <property type="term" value="F:carbonate dehydratase activity"/>
    <property type="evidence" value="ECO:0007669"/>
    <property type="project" value="InterPro"/>
</dbReference>
<feature type="region of interest" description="Disordered" evidence="2">
    <location>
        <begin position="340"/>
        <end position="359"/>
    </location>
</feature>
<feature type="region of interest" description="Disordered" evidence="2">
    <location>
        <begin position="51"/>
        <end position="71"/>
    </location>
</feature>
<keyword evidence="3" id="KW-0812">Transmembrane</keyword>
<keyword evidence="3" id="KW-1133">Transmembrane helix</keyword>
<feature type="domain" description="Alpha-carbonic anhydrase" evidence="4">
    <location>
        <begin position="1"/>
        <end position="295"/>
    </location>
</feature>
<dbReference type="InterPro" id="IPR036398">
    <property type="entry name" value="CA_dom_sf"/>
</dbReference>
<dbReference type="AlphaFoldDB" id="Q4SNC0"/>
<dbReference type="OrthoDB" id="429145at2759"/>
<reference evidence="5" key="2">
    <citation type="submission" date="2004-02" db="EMBL/GenBank/DDBJ databases">
        <authorList>
            <consortium name="Genoscope"/>
            <consortium name="Whitehead Institute Centre for Genome Research"/>
        </authorList>
    </citation>
    <scope>NUCLEOTIDE SEQUENCE</scope>
</reference>
<keyword evidence="3" id="KW-0472">Membrane</keyword>
<gene>
    <name evidence="5" type="ORF">GSTENG00015358001</name>
</gene>
<feature type="transmembrane region" description="Helical" evidence="3">
    <location>
        <begin position="308"/>
        <end position="330"/>
    </location>
</feature>
<dbReference type="PROSITE" id="PS51144">
    <property type="entry name" value="ALPHA_CA_2"/>
    <property type="match status" value="1"/>
</dbReference>
<proteinExistence type="inferred from homology"/>
<dbReference type="PANTHER" id="PTHR18952:SF84">
    <property type="entry name" value="CARBONIC ANHYDRASE 14"/>
    <property type="match status" value="1"/>
</dbReference>
<dbReference type="SMART" id="SM01057">
    <property type="entry name" value="Carb_anhydrase"/>
    <property type="match status" value="1"/>
</dbReference>
<dbReference type="PANTHER" id="PTHR18952">
    <property type="entry name" value="CARBONIC ANHYDRASE"/>
    <property type="match status" value="1"/>
</dbReference>
<accession>Q4SNC0</accession>
<dbReference type="GO" id="GO:0005886">
    <property type="term" value="C:plasma membrane"/>
    <property type="evidence" value="ECO:0007669"/>
    <property type="project" value="TreeGrafter"/>
</dbReference>
<organism evidence="5">
    <name type="scientific">Tetraodon nigroviridis</name>
    <name type="common">Spotted green pufferfish</name>
    <name type="synonym">Chelonodon nigroviridis</name>
    <dbReference type="NCBI Taxonomy" id="99883"/>
    <lineage>
        <taxon>Eukaryota</taxon>
        <taxon>Metazoa</taxon>
        <taxon>Chordata</taxon>
        <taxon>Craniata</taxon>
        <taxon>Vertebrata</taxon>
        <taxon>Euteleostomi</taxon>
        <taxon>Actinopterygii</taxon>
        <taxon>Neopterygii</taxon>
        <taxon>Teleostei</taxon>
        <taxon>Neoteleostei</taxon>
        <taxon>Acanthomorphata</taxon>
        <taxon>Eupercaria</taxon>
        <taxon>Tetraodontiformes</taxon>
        <taxon>Tetradontoidea</taxon>
        <taxon>Tetraodontidae</taxon>
        <taxon>Tetraodon</taxon>
    </lineage>
</organism>
<comment type="similarity">
    <text evidence="1">Belongs to the alpha-carbonic anhydrase family.</text>
</comment>
<dbReference type="InterPro" id="IPR001148">
    <property type="entry name" value="CA_dom"/>
</dbReference>
<feature type="non-terminal residue" evidence="5">
    <location>
        <position position="1"/>
    </location>
</feature>
<evidence type="ECO:0000256" key="2">
    <source>
        <dbReference type="SAM" id="MobiDB-lite"/>
    </source>
</evidence>
<evidence type="ECO:0000256" key="3">
    <source>
        <dbReference type="SAM" id="Phobius"/>
    </source>
</evidence>
<evidence type="ECO:0000256" key="1">
    <source>
        <dbReference type="ARBA" id="ARBA00010718"/>
    </source>
</evidence>